<accession>A0A209A2R3</accession>
<gene>
    <name evidence="1" type="ORF">CBW57_09695</name>
</gene>
<protein>
    <submittedName>
        <fullName evidence="1">Uncharacterized protein</fullName>
    </submittedName>
</protein>
<dbReference type="Proteomes" id="UP000196440">
    <property type="component" value="Unassembled WGS sequence"/>
</dbReference>
<sequence length="87" mass="9519">MLFLPSHAPNNEVDMISLTIPKHKVEDASDSANEIFVLVSMVKDALDDDKELTDIGFAVSAILKLASNLNSSLFYLLHDEKTGKAKS</sequence>
<reference evidence="1 2" key="1">
    <citation type="submission" date="2017-05" db="EMBL/GenBank/DDBJ databases">
        <title>Whole genome sequencing of Yersinia kristensenii.</title>
        <authorList>
            <person name="Campioni F."/>
        </authorList>
    </citation>
    <scope>NUCLEOTIDE SEQUENCE [LARGE SCALE GENOMIC DNA]</scope>
    <source>
        <strain evidence="1 2">CFSAN060536</strain>
    </source>
</reference>
<name>A0A209A2R3_YERIN</name>
<proteinExistence type="predicted"/>
<organism evidence="1 2">
    <name type="scientific">Yersinia intermedia</name>
    <dbReference type="NCBI Taxonomy" id="631"/>
    <lineage>
        <taxon>Bacteria</taxon>
        <taxon>Pseudomonadati</taxon>
        <taxon>Pseudomonadota</taxon>
        <taxon>Gammaproteobacteria</taxon>
        <taxon>Enterobacterales</taxon>
        <taxon>Yersiniaceae</taxon>
        <taxon>Yersinia</taxon>
    </lineage>
</organism>
<dbReference type="AlphaFoldDB" id="A0A209A2R3"/>
<comment type="caution">
    <text evidence="1">The sequence shown here is derived from an EMBL/GenBank/DDBJ whole genome shotgun (WGS) entry which is preliminary data.</text>
</comment>
<dbReference type="EMBL" id="NHOI01000011">
    <property type="protein sequence ID" value="OVZ87056.1"/>
    <property type="molecule type" value="Genomic_DNA"/>
</dbReference>
<evidence type="ECO:0000313" key="1">
    <source>
        <dbReference type="EMBL" id="OVZ87056.1"/>
    </source>
</evidence>
<evidence type="ECO:0000313" key="2">
    <source>
        <dbReference type="Proteomes" id="UP000196440"/>
    </source>
</evidence>